<dbReference type="PIRSF" id="PIRSF006603">
    <property type="entry name" value="DinF"/>
    <property type="match status" value="1"/>
</dbReference>
<keyword evidence="6" id="KW-0050">Antiport</keyword>
<feature type="transmembrane region" description="Helical" evidence="13">
    <location>
        <begin position="128"/>
        <end position="150"/>
    </location>
</feature>
<feature type="transmembrane region" description="Helical" evidence="13">
    <location>
        <begin position="187"/>
        <end position="207"/>
    </location>
</feature>
<dbReference type="Pfam" id="PF01554">
    <property type="entry name" value="MatE"/>
    <property type="match status" value="2"/>
</dbReference>
<evidence type="ECO:0000256" key="1">
    <source>
        <dbReference type="ARBA" id="ARBA00003408"/>
    </source>
</evidence>
<sequence>MMFTRRDLVRLIIPLIIEQVLAATVGIADTFMVSSVGEAAVSGVSLVDSINLLLLNVFAALSTGGSIVASQYLGREDQPSANAAAKQLLTVTTLVSFGLVAVCMPGSKLILHALFGSADAAVMGNAEVYFLLSALSYPFMAVYNACAALFRAQGNSKISMMAALVMNIVNISFNALFIYGLRLGAAGAALGSLIARGVSAAFLLAVLCHHNNRIYLDELKKLEWHPTMIKSILRIGVPNGLENSMFHIGKLMVAGLITTFGTVAIAANAVGNSVMTMSQMPGAAVSLAMVTVVGQCVGAGEFPQAKKYMLGLVGAAHGMNLLLNLILIFALHPVIGLFGLSAATAEAAWQICLVCALGNILFWPMSFALPNGLRAANDVKYTMITSVVSMWVFRVIFSYILGRYLGLGLLGVWVAMIIDWVFRAAMFMARLLRGRWMNRQLI</sequence>
<dbReference type="GO" id="GO:0005886">
    <property type="term" value="C:plasma membrane"/>
    <property type="evidence" value="ECO:0007669"/>
    <property type="project" value="UniProtKB-SubCell"/>
</dbReference>
<dbReference type="GO" id="GO:0042910">
    <property type="term" value="F:xenobiotic transmembrane transporter activity"/>
    <property type="evidence" value="ECO:0007669"/>
    <property type="project" value="InterPro"/>
</dbReference>
<evidence type="ECO:0000256" key="10">
    <source>
        <dbReference type="ARBA" id="ARBA00023065"/>
    </source>
</evidence>
<comment type="function">
    <text evidence="1">Multidrug efflux pump.</text>
</comment>
<keyword evidence="8 13" id="KW-0812">Transmembrane</keyword>
<feature type="transmembrane region" description="Helical" evidence="13">
    <location>
        <begin position="381"/>
        <end position="401"/>
    </location>
</feature>
<dbReference type="CDD" id="cd13137">
    <property type="entry name" value="MATE_NorM_like"/>
    <property type="match status" value="1"/>
</dbReference>
<reference evidence="14 15" key="1">
    <citation type="submission" date="2018-10" db="EMBL/GenBank/DDBJ databases">
        <title>Anaerotruncus faecis sp. nov., isolated from human feces.</title>
        <authorList>
            <person name="Wang Y.-J."/>
        </authorList>
    </citation>
    <scope>NUCLEOTIDE SEQUENCE [LARGE SCALE GENOMIC DNA]</scope>
    <source>
        <strain evidence="14 15">22A2-44</strain>
    </source>
</reference>
<comment type="similarity">
    <text evidence="3">Belongs to the multi antimicrobial extrusion (MATE) (TC 2.A.66.1) family.</text>
</comment>
<dbReference type="InterPro" id="IPR002528">
    <property type="entry name" value="MATE_fam"/>
</dbReference>
<evidence type="ECO:0000256" key="6">
    <source>
        <dbReference type="ARBA" id="ARBA00022449"/>
    </source>
</evidence>
<protein>
    <recommendedName>
        <fullName evidence="4">Probable multidrug resistance protein NorM</fullName>
    </recommendedName>
    <alternativeName>
        <fullName evidence="12">Multidrug-efflux transporter</fullName>
    </alternativeName>
</protein>
<evidence type="ECO:0000256" key="4">
    <source>
        <dbReference type="ARBA" id="ARBA00020268"/>
    </source>
</evidence>
<evidence type="ECO:0000256" key="2">
    <source>
        <dbReference type="ARBA" id="ARBA00004651"/>
    </source>
</evidence>
<keyword evidence="10" id="KW-0406">Ion transport</keyword>
<dbReference type="AlphaFoldDB" id="A0A498CM40"/>
<keyword evidence="11 13" id="KW-0472">Membrane</keyword>
<evidence type="ECO:0000256" key="12">
    <source>
        <dbReference type="ARBA" id="ARBA00031636"/>
    </source>
</evidence>
<organism evidence="14 15">
    <name type="scientific">Anaerotruncus massiliensis</name>
    <name type="common">ex Liu et al. 2021</name>
    <dbReference type="NCBI Taxonomy" id="2321404"/>
    <lineage>
        <taxon>Bacteria</taxon>
        <taxon>Bacillati</taxon>
        <taxon>Bacillota</taxon>
        <taxon>Clostridia</taxon>
        <taxon>Eubacteriales</taxon>
        <taxon>Oscillospiraceae</taxon>
        <taxon>Anaerotruncus</taxon>
    </lineage>
</organism>
<keyword evidence="9 13" id="KW-1133">Transmembrane helix</keyword>
<feature type="transmembrane region" description="Helical" evidence="13">
    <location>
        <begin position="347"/>
        <end position="369"/>
    </location>
</feature>
<dbReference type="PANTHER" id="PTHR43298:SF2">
    <property type="entry name" value="FMN_FAD EXPORTER YEEO-RELATED"/>
    <property type="match status" value="1"/>
</dbReference>
<dbReference type="GO" id="GO:0015297">
    <property type="term" value="F:antiporter activity"/>
    <property type="evidence" value="ECO:0007669"/>
    <property type="project" value="UniProtKB-KW"/>
</dbReference>
<evidence type="ECO:0000256" key="8">
    <source>
        <dbReference type="ARBA" id="ARBA00022692"/>
    </source>
</evidence>
<feature type="transmembrane region" description="Helical" evidence="13">
    <location>
        <begin position="12"/>
        <end position="33"/>
    </location>
</feature>
<keyword evidence="15" id="KW-1185">Reference proteome</keyword>
<keyword evidence="7" id="KW-1003">Cell membrane</keyword>
<evidence type="ECO:0000256" key="13">
    <source>
        <dbReference type="SAM" id="Phobius"/>
    </source>
</evidence>
<evidence type="ECO:0000256" key="5">
    <source>
        <dbReference type="ARBA" id="ARBA00022448"/>
    </source>
</evidence>
<evidence type="ECO:0000313" key="15">
    <source>
        <dbReference type="Proteomes" id="UP000276301"/>
    </source>
</evidence>
<dbReference type="Proteomes" id="UP000276301">
    <property type="component" value="Unassembled WGS sequence"/>
</dbReference>
<dbReference type="NCBIfam" id="TIGR00797">
    <property type="entry name" value="matE"/>
    <property type="match status" value="1"/>
</dbReference>
<feature type="transmembrane region" description="Helical" evidence="13">
    <location>
        <begin position="251"/>
        <end position="270"/>
    </location>
</feature>
<dbReference type="InterPro" id="IPR050222">
    <property type="entry name" value="MATE_MdtK"/>
</dbReference>
<proteinExistence type="inferred from homology"/>
<accession>A0A498CM40</accession>
<dbReference type="GO" id="GO:0006811">
    <property type="term" value="P:monoatomic ion transport"/>
    <property type="evidence" value="ECO:0007669"/>
    <property type="project" value="UniProtKB-KW"/>
</dbReference>
<feature type="transmembrane region" description="Helical" evidence="13">
    <location>
        <begin position="162"/>
        <end position="181"/>
    </location>
</feature>
<name>A0A498CM40_9FIRM</name>
<evidence type="ECO:0000313" key="14">
    <source>
        <dbReference type="EMBL" id="RLL11452.1"/>
    </source>
</evidence>
<comment type="caution">
    <text evidence="14">The sequence shown here is derived from an EMBL/GenBank/DDBJ whole genome shotgun (WGS) entry which is preliminary data.</text>
</comment>
<keyword evidence="5" id="KW-0813">Transport</keyword>
<dbReference type="EMBL" id="RCHT01000009">
    <property type="protein sequence ID" value="RLL11452.1"/>
    <property type="molecule type" value="Genomic_DNA"/>
</dbReference>
<gene>
    <name evidence="14" type="ORF">D4A47_07160</name>
</gene>
<evidence type="ECO:0000256" key="7">
    <source>
        <dbReference type="ARBA" id="ARBA00022475"/>
    </source>
</evidence>
<feature type="transmembrane region" description="Helical" evidence="13">
    <location>
        <begin position="282"/>
        <end position="300"/>
    </location>
</feature>
<feature type="transmembrane region" description="Helical" evidence="13">
    <location>
        <begin position="407"/>
        <end position="432"/>
    </location>
</feature>
<comment type="subcellular location">
    <subcellularLocation>
        <location evidence="2">Cell membrane</location>
        <topology evidence="2">Multi-pass membrane protein</topology>
    </subcellularLocation>
</comment>
<feature type="transmembrane region" description="Helical" evidence="13">
    <location>
        <begin position="94"/>
        <end position="116"/>
    </location>
</feature>
<evidence type="ECO:0000256" key="11">
    <source>
        <dbReference type="ARBA" id="ARBA00023136"/>
    </source>
</evidence>
<dbReference type="InterPro" id="IPR048279">
    <property type="entry name" value="MdtK-like"/>
</dbReference>
<feature type="transmembrane region" description="Helical" evidence="13">
    <location>
        <begin position="53"/>
        <end position="73"/>
    </location>
</feature>
<evidence type="ECO:0000256" key="9">
    <source>
        <dbReference type="ARBA" id="ARBA00022989"/>
    </source>
</evidence>
<dbReference type="PANTHER" id="PTHR43298">
    <property type="entry name" value="MULTIDRUG RESISTANCE PROTEIN NORM-RELATED"/>
    <property type="match status" value="1"/>
</dbReference>
<feature type="transmembrane region" description="Helical" evidence="13">
    <location>
        <begin position="321"/>
        <end position="341"/>
    </location>
</feature>
<evidence type="ECO:0000256" key="3">
    <source>
        <dbReference type="ARBA" id="ARBA00010199"/>
    </source>
</evidence>